<comment type="caution">
    <text evidence="1">The sequence shown here is derived from an EMBL/GenBank/DDBJ whole genome shotgun (WGS) entry which is preliminary data.</text>
</comment>
<accession>A0AAW4WEC5</accession>
<dbReference type="EMBL" id="JAJEQW010000013">
    <property type="protein sequence ID" value="MCC2242939.1"/>
    <property type="molecule type" value="Genomic_DNA"/>
</dbReference>
<dbReference type="AlphaFoldDB" id="A0AAW4WEC5"/>
<reference evidence="1" key="1">
    <citation type="submission" date="2021-10" db="EMBL/GenBank/DDBJ databases">
        <title>Anaerobic single-cell dispensing facilitates the cultivation of human gut bacteria.</title>
        <authorList>
            <person name="Afrizal A."/>
        </authorList>
    </citation>
    <scope>NUCLEOTIDE SEQUENCE</scope>
    <source>
        <strain evidence="1">CLA-AA-H204</strain>
    </source>
</reference>
<evidence type="ECO:0000313" key="2">
    <source>
        <dbReference type="Proteomes" id="UP001198893"/>
    </source>
</evidence>
<evidence type="ECO:0000313" key="1">
    <source>
        <dbReference type="EMBL" id="MCC2242939.1"/>
    </source>
</evidence>
<sequence length="272" mass="30389">MRKKETKKPWKMAQTAAAVALLVLVTGCGVYAAERILAQKQIAIIDNETEFMENATETTIHYEEFSGENLDFADSKVTDRTEELIQTSDFVGTVTEGTKDDLWSLKAEEKIDGKIEVGYVYPKLSDAFKDQNIGIDVSYIEANYPTLWSEKACQLCYDSRDADTFSRGAFFASYRKGDSQAVSIQYEVSDITNADDYIFKEAYDSTGTYTTADGVTLTITSQTADSGYTITYAHMITEYSDFVLTLRGDFSEEESHVIYDSLNLSSICETGK</sequence>
<dbReference type="Proteomes" id="UP001198893">
    <property type="component" value="Unassembled WGS sequence"/>
</dbReference>
<dbReference type="PROSITE" id="PS51257">
    <property type="entry name" value="PROKAR_LIPOPROTEIN"/>
    <property type="match status" value="1"/>
</dbReference>
<name>A0AAW4WEC5_9FIRM</name>
<dbReference type="RefSeq" id="WP_227710551.1">
    <property type="nucleotide sequence ID" value="NZ_JAJEQW010000013.1"/>
</dbReference>
<protein>
    <submittedName>
        <fullName evidence="1">Uncharacterized protein</fullName>
    </submittedName>
</protein>
<proteinExistence type="predicted"/>
<organism evidence="1 2">
    <name type="scientific">Roseburia amylophila</name>
    <dbReference type="NCBI Taxonomy" id="2981794"/>
    <lineage>
        <taxon>Bacteria</taxon>
        <taxon>Bacillati</taxon>
        <taxon>Bacillota</taxon>
        <taxon>Clostridia</taxon>
        <taxon>Lachnospirales</taxon>
        <taxon>Lachnospiraceae</taxon>
        <taxon>Roseburia</taxon>
    </lineage>
</organism>
<gene>
    <name evidence="1" type="ORF">LKD47_11595</name>
</gene>